<name>A0A151GUG0_DRECN</name>
<evidence type="ECO:0000313" key="3">
    <source>
        <dbReference type="Proteomes" id="UP000076580"/>
    </source>
</evidence>
<proteinExistence type="predicted"/>
<reference evidence="2 3" key="1">
    <citation type="journal article" date="2016" name="Sci. Rep.">
        <title>Insights into Adaptations to a Near-Obligate Nematode Endoparasitic Lifestyle from the Finished Genome of Drechmeria coniospora.</title>
        <authorList>
            <person name="Zhang L."/>
            <person name="Zhou Z."/>
            <person name="Guo Q."/>
            <person name="Fokkens L."/>
            <person name="Miskei M."/>
            <person name="Pocsi I."/>
            <person name="Zhang W."/>
            <person name="Chen M."/>
            <person name="Wang L."/>
            <person name="Sun Y."/>
            <person name="Donzelli B.G."/>
            <person name="Gibson D.M."/>
            <person name="Nelson D.R."/>
            <person name="Luo J.G."/>
            <person name="Rep M."/>
            <person name="Liu H."/>
            <person name="Yang S."/>
            <person name="Wang J."/>
            <person name="Krasnoff S.B."/>
            <person name="Xu Y."/>
            <person name="Molnar I."/>
            <person name="Lin M."/>
        </authorList>
    </citation>
    <scope>NUCLEOTIDE SEQUENCE [LARGE SCALE GENOMIC DNA]</scope>
    <source>
        <strain evidence="2 3">ARSEF 6962</strain>
    </source>
</reference>
<feature type="compositionally biased region" description="Low complexity" evidence="1">
    <location>
        <begin position="230"/>
        <end position="247"/>
    </location>
</feature>
<evidence type="ECO:0000313" key="2">
    <source>
        <dbReference type="EMBL" id="KYK60754.1"/>
    </source>
</evidence>
<organism evidence="2 3">
    <name type="scientific">Drechmeria coniospora</name>
    <name type="common">Nematophagous fungus</name>
    <name type="synonym">Meria coniospora</name>
    <dbReference type="NCBI Taxonomy" id="98403"/>
    <lineage>
        <taxon>Eukaryota</taxon>
        <taxon>Fungi</taxon>
        <taxon>Dikarya</taxon>
        <taxon>Ascomycota</taxon>
        <taxon>Pezizomycotina</taxon>
        <taxon>Sordariomycetes</taxon>
        <taxon>Hypocreomycetidae</taxon>
        <taxon>Hypocreales</taxon>
        <taxon>Ophiocordycipitaceae</taxon>
        <taxon>Drechmeria</taxon>
    </lineage>
</organism>
<keyword evidence="3" id="KW-1185">Reference proteome</keyword>
<dbReference type="GeneID" id="63714535"/>
<dbReference type="InParanoid" id="A0A151GUG0"/>
<feature type="region of interest" description="Disordered" evidence="1">
    <location>
        <begin position="226"/>
        <end position="247"/>
    </location>
</feature>
<protein>
    <submittedName>
        <fullName evidence="2">Uncharacterized protein</fullName>
    </submittedName>
</protein>
<evidence type="ECO:0000256" key="1">
    <source>
        <dbReference type="SAM" id="MobiDB-lite"/>
    </source>
</evidence>
<dbReference type="EMBL" id="LAYC01000001">
    <property type="protein sequence ID" value="KYK60754.1"/>
    <property type="molecule type" value="Genomic_DNA"/>
</dbReference>
<dbReference type="Proteomes" id="UP000076580">
    <property type="component" value="Chromosome 01"/>
</dbReference>
<gene>
    <name evidence="2" type="ORF">DCS_01892</name>
</gene>
<comment type="caution">
    <text evidence="2">The sequence shown here is derived from an EMBL/GenBank/DDBJ whole genome shotgun (WGS) entry which is preliminary data.</text>
</comment>
<accession>A0A151GUG0</accession>
<dbReference type="RefSeq" id="XP_040660106.1">
    <property type="nucleotide sequence ID" value="XM_040799223.1"/>
</dbReference>
<sequence length="247" mass="27371">MYRRVICMYMYSQCPVQLTVLYAWAGRRLTDGPFLESQANCATVENANFELRPSARRQEYNESPHVDDQRMPLLDSCLAAEDSRLEDDAKTLRPVTRDACHPPITDPSHAPASIRQTSAAVPHHRHHILPLRHATARLCPLPRDLLHAYADPSVLLLATGRPDRRHGIDVEAGGRWIVVASRSCMKIAGRSIYPWVRAIRPAAARGRDAAERIGMTMWTHLGCLSRIPDGASPNPSASTSTTAGPDE</sequence>
<dbReference type="AlphaFoldDB" id="A0A151GUG0"/>